<protein>
    <submittedName>
        <fullName evidence="2">Uncharacterized protein</fullName>
    </submittedName>
</protein>
<gene>
    <name evidence="2" type="ORF">GALLR39Z86_43600</name>
</gene>
<evidence type="ECO:0000256" key="1">
    <source>
        <dbReference type="SAM" id="MobiDB-lite"/>
    </source>
</evidence>
<name>A0A9W6GAP6_9ACTN</name>
<comment type="caution">
    <text evidence="2">The sequence shown here is derived from an EMBL/GenBank/DDBJ whole genome shotgun (WGS) entry which is preliminary data.</text>
</comment>
<dbReference type="EMBL" id="BSDT01000001">
    <property type="protein sequence ID" value="GLI44510.1"/>
    <property type="molecule type" value="Genomic_DNA"/>
</dbReference>
<dbReference type="Proteomes" id="UP001144313">
    <property type="component" value="Unassembled WGS sequence"/>
</dbReference>
<feature type="compositionally biased region" description="Low complexity" evidence="1">
    <location>
        <begin position="239"/>
        <end position="250"/>
    </location>
</feature>
<accession>A0A9W6GAP6</accession>
<evidence type="ECO:0000313" key="2">
    <source>
        <dbReference type="EMBL" id="GLI44510.1"/>
    </source>
</evidence>
<dbReference type="AlphaFoldDB" id="A0A9W6GAP6"/>
<evidence type="ECO:0000313" key="3">
    <source>
        <dbReference type="Proteomes" id="UP001144313"/>
    </source>
</evidence>
<feature type="compositionally biased region" description="Polar residues" evidence="1">
    <location>
        <begin position="277"/>
        <end position="296"/>
    </location>
</feature>
<sequence>MNREATQTLFRTHAAARLRGDTLEAARLASQIGPELRMNHVLFLTALLAGVIVEEYGSQPDPTDLAKITKRLHDKHFRTDPTFNALRAEAMIRAVCGESILLTEIPFAEQPGYIWALLAELVPPDITDDELTDHFDLAEEAGLTWMSETLEATVQNYPKQTRPESDSPAEPPVGPPVEVRVDLPVGPPAATRVDPPVEPPAGARVEPAAEPPVVRSIDRQVEDPIAMPVEQPVRKSVKPAGATPAEPPAARSAVQSAKQSAEQTADPASPPPIQDPAESTEQLTEALNPRTDTPNPETRGPDAPTPRSAFRGTATPAKECE</sequence>
<feature type="region of interest" description="Disordered" evidence="1">
    <location>
        <begin position="157"/>
        <end position="321"/>
    </location>
</feature>
<proteinExistence type="predicted"/>
<reference evidence="2" key="1">
    <citation type="submission" date="2022-12" db="EMBL/GenBank/DDBJ databases">
        <title>Reference genome sequencing for broad-spectrum identification of bacterial and archaeal isolates by mass spectrometry.</title>
        <authorList>
            <person name="Sekiguchi Y."/>
            <person name="Tourlousse D.M."/>
        </authorList>
    </citation>
    <scope>NUCLEOTIDE SEQUENCE</scope>
    <source>
        <strain evidence="2">LLR39Z86</strain>
    </source>
</reference>
<organism evidence="2 3">
    <name type="scientific">Glycomyces algeriensis</name>
    <dbReference type="NCBI Taxonomy" id="256037"/>
    <lineage>
        <taxon>Bacteria</taxon>
        <taxon>Bacillati</taxon>
        <taxon>Actinomycetota</taxon>
        <taxon>Actinomycetes</taxon>
        <taxon>Glycomycetales</taxon>
        <taxon>Glycomycetaceae</taxon>
        <taxon>Glycomyces</taxon>
    </lineage>
</organism>
<feature type="compositionally biased region" description="Polar residues" evidence="1">
    <location>
        <begin position="253"/>
        <end position="263"/>
    </location>
</feature>
<keyword evidence="3" id="KW-1185">Reference proteome</keyword>